<sequence>MPTSAASPASPPVGTPVLSSTPHLWSSPSQAPSSTPSLRMNQGALLVLVAPMEEAAPMEAAAPWA</sequence>
<keyword evidence="3" id="KW-1185">Reference proteome</keyword>
<reference evidence="2 3" key="1">
    <citation type="submission" date="2018-01" db="EMBL/GenBank/DDBJ databases">
        <title>Comparison of the Chinese Bamboo Partridge and Red Junglefowl genome sequences highlights the importance of demography in genome evolution.</title>
        <authorList>
            <person name="Tiley G.P."/>
            <person name="Kimball R.T."/>
            <person name="Braun E.L."/>
            <person name="Burleigh J.G."/>
        </authorList>
    </citation>
    <scope>NUCLEOTIDE SEQUENCE [LARGE SCALE GENOMIC DNA]</scope>
    <source>
        <strain evidence="2">RTK389</strain>
        <tissue evidence="2">Blood</tissue>
    </source>
</reference>
<dbReference type="EMBL" id="PPHD01074116">
    <property type="protein sequence ID" value="POI21050.1"/>
    <property type="molecule type" value="Genomic_DNA"/>
</dbReference>
<proteinExistence type="predicted"/>
<evidence type="ECO:0000313" key="2">
    <source>
        <dbReference type="EMBL" id="POI21050.1"/>
    </source>
</evidence>
<accession>A0A2P4SAB4</accession>
<evidence type="ECO:0000313" key="3">
    <source>
        <dbReference type="Proteomes" id="UP000237246"/>
    </source>
</evidence>
<feature type="region of interest" description="Disordered" evidence="1">
    <location>
        <begin position="1"/>
        <end position="38"/>
    </location>
</feature>
<gene>
    <name evidence="2" type="ORF">CIB84_015203</name>
</gene>
<dbReference type="Proteomes" id="UP000237246">
    <property type="component" value="Unassembled WGS sequence"/>
</dbReference>
<organism evidence="2 3">
    <name type="scientific">Bambusicola thoracicus</name>
    <name type="common">Chinese bamboo-partridge</name>
    <name type="synonym">Perdix thoracica</name>
    <dbReference type="NCBI Taxonomy" id="9083"/>
    <lineage>
        <taxon>Eukaryota</taxon>
        <taxon>Metazoa</taxon>
        <taxon>Chordata</taxon>
        <taxon>Craniata</taxon>
        <taxon>Vertebrata</taxon>
        <taxon>Euteleostomi</taxon>
        <taxon>Archelosauria</taxon>
        <taxon>Archosauria</taxon>
        <taxon>Dinosauria</taxon>
        <taxon>Saurischia</taxon>
        <taxon>Theropoda</taxon>
        <taxon>Coelurosauria</taxon>
        <taxon>Aves</taxon>
        <taxon>Neognathae</taxon>
        <taxon>Galloanserae</taxon>
        <taxon>Galliformes</taxon>
        <taxon>Phasianidae</taxon>
        <taxon>Perdicinae</taxon>
        <taxon>Bambusicola</taxon>
    </lineage>
</organism>
<protein>
    <submittedName>
        <fullName evidence="2">Uncharacterized protein</fullName>
    </submittedName>
</protein>
<evidence type="ECO:0000256" key="1">
    <source>
        <dbReference type="SAM" id="MobiDB-lite"/>
    </source>
</evidence>
<comment type="caution">
    <text evidence="2">The sequence shown here is derived from an EMBL/GenBank/DDBJ whole genome shotgun (WGS) entry which is preliminary data.</text>
</comment>
<dbReference type="AlphaFoldDB" id="A0A2P4SAB4"/>
<feature type="compositionally biased region" description="Low complexity" evidence="1">
    <location>
        <begin position="26"/>
        <end position="37"/>
    </location>
</feature>
<name>A0A2P4SAB4_BAMTH</name>